<dbReference type="PROSITE" id="PS00154">
    <property type="entry name" value="ATPASE_E1_E2"/>
    <property type="match status" value="1"/>
</dbReference>
<dbReference type="InterPro" id="IPR023299">
    <property type="entry name" value="ATPase_P-typ_cyto_dom_N"/>
</dbReference>
<evidence type="ECO:0000256" key="5">
    <source>
        <dbReference type="ARBA" id="ARBA00022692"/>
    </source>
</evidence>
<dbReference type="InterPro" id="IPR059000">
    <property type="entry name" value="ATPase_P-type_domA"/>
</dbReference>
<keyword evidence="5 14" id="KW-0812">Transmembrane</keyword>
<dbReference type="Pfam" id="PF00702">
    <property type="entry name" value="Hydrolase"/>
    <property type="match status" value="1"/>
</dbReference>
<dbReference type="SUPFAM" id="SSF81665">
    <property type="entry name" value="Calcium ATPase, transmembrane domain M"/>
    <property type="match status" value="1"/>
</dbReference>
<dbReference type="GO" id="GO:0030001">
    <property type="term" value="P:metal ion transport"/>
    <property type="evidence" value="ECO:0007669"/>
    <property type="project" value="UniProtKB-ARBA"/>
</dbReference>
<dbReference type="InterPro" id="IPR023298">
    <property type="entry name" value="ATPase_P-typ_TM_dom_sf"/>
</dbReference>
<dbReference type="InterPro" id="IPR023214">
    <property type="entry name" value="HAD_sf"/>
</dbReference>
<proteinExistence type="inferred from homology"/>
<keyword evidence="6 14" id="KW-0479">Metal-binding</keyword>
<dbReference type="PRINTS" id="PR00119">
    <property type="entry name" value="CATATPASE"/>
</dbReference>
<reference evidence="16 17" key="1">
    <citation type="submission" date="2019-05" db="EMBL/GenBank/DDBJ databases">
        <title>Verrucobacter flavum gen. nov., sp. nov. a new member of the family Verrucomicrobiaceae.</title>
        <authorList>
            <person name="Szuroczki S."/>
            <person name="Abbaszade G."/>
            <person name="Szabo A."/>
            <person name="Felfoldi T."/>
            <person name="Schumann P."/>
            <person name="Boka K."/>
            <person name="Keki Z."/>
            <person name="Toumi M."/>
            <person name="Toth E."/>
        </authorList>
    </citation>
    <scope>NUCLEOTIDE SEQUENCE [LARGE SCALE GENOMIC DNA]</scope>
    <source>
        <strain evidence="16 17">MG-N-17</strain>
    </source>
</reference>
<dbReference type="InterPro" id="IPR036412">
    <property type="entry name" value="HAD-like_sf"/>
</dbReference>
<dbReference type="FunFam" id="2.70.150.10:FF:000002">
    <property type="entry name" value="Copper-transporting ATPase 1, putative"/>
    <property type="match status" value="1"/>
</dbReference>
<dbReference type="Gene3D" id="3.40.1110.10">
    <property type="entry name" value="Calcium-transporting ATPase, cytoplasmic domain N"/>
    <property type="match status" value="1"/>
</dbReference>
<feature type="transmembrane region" description="Helical" evidence="14">
    <location>
        <begin position="192"/>
        <end position="209"/>
    </location>
</feature>
<dbReference type="SFLD" id="SFLDF00027">
    <property type="entry name" value="p-type_atpase"/>
    <property type="match status" value="1"/>
</dbReference>
<feature type="transmembrane region" description="Helical" evidence="14">
    <location>
        <begin position="404"/>
        <end position="429"/>
    </location>
</feature>
<dbReference type="InterPro" id="IPR008250">
    <property type="entry name" value="ATPase_P-typ_transduc_dom_A_sf"/>
</dbReference>
<dbReference type="InterPro" id="IPR027256">
    <property type="entry name" value="P-typ_ATPase_IB"/>
</dbReference>
<dbReference type="OrthoDB" id="199028at2"/>
<dbReference type="SUPFAM" id="SSF56784">
    <property type="entry name" value="HAD-like"/>
    <property type="match status" value="1"/>
</dbReference>
<evidence type="ECO:0000256" key="7">
    <source>
        <dbReference type="ARBA" id="ARBA00022741"/>
    </source>
</evidence>
<feature type="transmembrane region" description="Helical" evidence="14">
    <location>
        <begin position="709"/>
        <end position="728"/>
    </location>
</feature>
<evidence type="ECO:0000256" key="9">
    <source>
        <dbReference type="ARBA" id="ARBA00022842"/>
    </source>
</evidence>
<dbReference type="Gene3D" id="3.40.50.1000">
    <property type="entry name" value="HAD superfamily/HAD-like"/>
    <property type="match status" value="1"/>
</dbReference>
<dbReference type="SUPFAM" id="SSF81653">
    <property type="entry name" value="Calcium ATPase, transduction domain A"/>
    <property type="match status" value="1"/>
</dbReference>
<accession>A0A5R8KEJ2</accession>
<dbReference type="NCBIfam" id="TIGR01494">
    <property type="entry name" value="ATPase_P-type"/>
    <property type="match status" value="1"/>
</dbReference>
<evidence type="ECO:0000256" key="10">
    <source>
        <dbReference type="ARBA" id="ARBA00022967"/>
    </source>
</evidence>
<evidence type="ECO:0000256" key="4">
    <source>
        <dbReference type="ARBA" id="ARBA00022475"/>
    </source>
</evidence>
<dbReference type="FunFam" id="3.40.50.1000:FF:000020">
    <property type="entry name" value="Probable cation-transporting P-type ATPase"/>
    <property type="match status" value="1"/>
</dbReference>
<dbReference type="PANTHER" id="PTHR43079:SF1">
    <property type="entry name" value="CADMIUM_ZINC-TRANSPORTING ATPASE HMA1, CHLOROPLASTIC-RELATED"/>
    <property type="match status" value="1"/>
</dbReference>
<dbReference type="Gene3D" id="2.70.150.10">
    <property type="entry name" value="Calcium-transporting ATPase, cytoplasmic transduction domain A"/>
    <property type="match status" value="1"/>
</dbReference>
<dbReference type="GO" id="GO:0016887">
    <property type="term" value="F:ATP hydrolysis activity"/>
    <property type="evidence" value="ECO:0007669"/>
    <property type="project" value="InterPro"/>
</dbReference>
<dbReference type="AlphaFoldDB" id="A0A5R8KEJ2"/>
<dbReference type="InterPro" id="IPR001757">
    <property type="entry name" value="P_typ_ATPase"/>
</dbReference>
<dbReference type="PANTHER" id="PTHR43079">
    <property type="entry name" value="PROBABLE CADMIUM/ZINC-TRANSPORTING ATPASE HMA1"/>
    <property type="match status" value="1"/>
</dbReference>
<dbReference type="Pfam" id="PF00122">
    <property type="entry name" value="E1-E2_ATPase"/>
    <property type="match status" value="1"/>
</dbReference>
<keyword evidence="3" id="KW-0813">Transport</keyword>
<evidence type="ECO:0000256" key="2">
    <source>
        <dbReference type="ARBA" id="ARBA00006024"/>
    </source>
</evidence>
<keyword evidence="11 14" id="KW-1133">Transmembrane helix</keyword>
<keyword evidence="17" id="KW-1185">Reference proteome</keyword>
<evidence type="ECO:0000256" key="1">
    <source>
        <dbReference type="ARBA" id="ARBA00004651"/>
    </source>
</evidence>
<keyword evidence="8 14" id="KW-0067">ATP-binding</keyword>
<dbReference type="GO" id="GO:0005886">
    <property type="term" value="C:plasma membrane"/>
    <property type="evidence" value="ECO:0007669"/>
    <property type="project" value="UniProtKB-SubCell"/>
</dbReference>
<comment type="similarity">
    <text evidence="2 14">Belongs to the cation transport ATPase (P-type) (TC 3.A.3) family. Type IB subfamily.</text>
</comment>
<keyword evidence="7 14" id="KW-0547">Nucleotide-binding</keyword>
<comment type="caution">
    <text evidence="16">The sequence shown here is derived from an EMBL/GenBank/DDBJ whole genome shotgun (WGS) entry which is preliminary data.</text>
</comment>
<keyword evidence="13 14" id="KW-0472">Membrane</keyword>
<dbReference type="Proteomes" id="UP000306196">
    <property type="component" value="Unassembled WGS sequence"/>
</dbReference>
<gene>
    <name evidence="16" type="ORF">FEM03_10475</name>
</gene>
<dbReference type="RefSeq" id="WP_138086199.1">
    <property type="nucleotide sequence ID" value="NZ_VAUV01000007.1"/>
</dbReference>
<protein>
    <submittedName>
        <fullName evidence="16">Heavy metal translocating P-type ATPase</fullName>
    </submittedName>
</protein>
<dbReference type="EMBL" id="VAUV01000007">
    <property type="protein sequence ID" value="TLD70728.1"/>
    <property type="molecule type" value="Genomic_DNA"/>
</dbReference>
<evidence type="ECO:0000313" key="16">
    <source>
        <dbReference type="EMBL" id="TLD70728.1"/>
    </source>
</evidence>
<dbReference type="SFLD" id="SFLDG00002">
    <property type="entry name" value="C1.7:_P-type_atpase_like"/>
    <property type="match status" value="1"/>
</dbReference>
<dbReference type="InterPro" id="IPR018303">
    <property type="entry name" value="ATPase_P-typ_P_site"/>
</dbReference>
<keyword evidence="4 14" id="KW-1003">Cell membrane</keyword>
<organism evidence="16 17">
    <name type="scientific">Phragmitibacter flavus</name>
    <dbReference type="NCBI Taxonomy" id="2576071"/>
    <lineage>
        <taxon>Bacteria</taxon>
        <taxon>Pseudomonadati</taxon>
        <taxon>Verrucomicrobiota</taxon>
        <taxon>Verrucomicrobiia</taxon>
        <taxon>Verrucomicrobiales</taxon>
        <taxon>Verrucomicrobiaceae</taxon>
        <taxon>Phragmitibacter</taxon>
    </lineage>
</organism>
<dbReference type="GO" id="GO:0046872">
    <property type="term" value="F:metal ion binding"/>
    <property type="evidence" value="ECO:0007669"/>
    <property type="project" value="UniProtKB-KW"/>
</dbReference>
<evidence type="ECO:0000256" key="6">
    <source>
        <dbReference type="ARBA" id="ARBA00022723"/>
    </source>
</evidence>
<evidence type="ECO:0000256" key="8">
    <source>
        <dbReference type="ARBA" id="ARBA00022840"/>
    </source>
</evidence>
<keyword evidence="10" id="KW-1278">Translocase</keyword>
<evidence type="ECO:0000313" key="17">
    <source>
        <dbReference type="Proteomes" id="UP000306196"/>
    </source>
</evidence>
<dbReference type="GO" id="GO:0019829">
    <property type="term" value="F:ATPase-coupled monoatomic cation transmembrane transporter activity"/>
    <property type="evidence" value="ECO:0007669"/>
    <property type="project" value="InterPro"/>
</dbReference>
<evidence type="ECO:0000259" key="15">
    <source>
        <dbReference type="Pfam" id="PF00122"/>
    </source>
</evidence>
<evidence type="ECO:0000256" key="12">
    <source>
        <dbReference type="ARBA" id="ARBA00023065"/>
    </source>
</evidence>
<dbReference type="SFLD" id="SFLDS00003">
    <property type="entry name" value="Haloacid_Dehalogenase"/>
    <property type="match status" value="1"/>
</dbReference>
<sequence length="757" mass="82334">MSSNTRHEASLDPAVDWADGLAAFLMEQQGVEAVLLDRDGRKVSVATLGKVDEEVLKVRLERVLRELDVQFGGKHLPSFSLPRSGEVVFGVRKMPGDGLLLEKPSCPTAPRLWKWREFQWPEAEKIEEQSREEWQTLAIQAGICGVALVAGWLLQKTLPMAWPSVVLFVISLVAGGWDAAKESWEKVRKGQLDIHFLMLCVALGAMSIGAWTEGALLLFLFSTSGALEHYALHRTHREINALTKAAPRQARVLLANGRTEERLVSELKIGDLLSLRPDELFAVDGTVMEGESAADESNLTGESVPVGKGKGEQVYSGTLNLWGSLTVRVDKFASQSSLQKIIALIENAQHLRAPSERFTDRFGTRYTWLVLGLTTLMFFVWWLGFKLPPFVNAGEVSSAFYRAMTLLVVMSPCALALSIPSAILAAIAWGARHGILFRGGAAIEKLAEVDVVCMDKTGTLTEGELRVTKVESFPSGREVEVGEIAFALDSRSNHPISRAIGAYGKAQDLNLQEVVDFQRITGAGLRGVVGGKVCYVGRRELMANGDFSKWVKELPETPLGFSEVWVLSPEVLGRILLLDTIREDSKRVLQELKAEGLRTVMLTGDRAGAAEEIARELGLDEVRAGLRPEDKVKAVEEFTKQGRKVAMVGDGVNDAPSLAAAYVSVAMGARGSDAALEQSDVVLMKDDIGRLVTARDLSLRARAVIRQNLAIALGAIAIASVASLGGWLHLTAGVIAHEGSTVVVCLNSLRLLLPLRK</sequence>
<feature type="transmembrane region" description="Helical" evidence="14">
    <location>
        <begin position="160"/>
        <end position="180"/>
    </location>
</feature>
<comment type="subcellular location">
    <subcellularLocation>
        <location evidence="1">Cell membrane</location>
        <topology evidence="1">Multi-pass membrane protein</topology>
    </subcellularLocation>
</comment>
<dbReference type="InterPro" id="IPR051949">
    <property type="entry name" value="Cation_Transport_ATPase"/>
</dbReference>
<evidence type="ECO:0000256" key="11">
    <source>
        <dbReference type="ARBA" id="ARBA00022989"/>
    </source>
</evidence>
<keyword evidence="9" id="KW-0460">Magnesium</keyword>
<dbReference type="NCBIfam" id="TIGR01525">
    <property type="entry name" value="ATPase-IB_hvy"/>
    <property type="match status" value="1"/>
</dbReference>
<name>A0A5R8KEJ2_9BACT</name>
<feature type="transmembrane region" description="Helical" evidence="14">
    <location>
        <begin position="366"/>
        <end position="384"/>
    </location>
</feature>
<keyword evidence="12" id="KW-0406">Ion transport</keyword>
<evidence type="ECO:0000256" key="14">
    <source>
        <dbReference type="RuleBase" id="RU362081"/>
    </source>
</evidence>
<evidence type="ECO:0000256" key="13">
    <source>
        <dbReference type="ARBA" id="ARBA00023136"/>
    </source>
</evidence>
<evidence type="ECO:0000256" key="3">
    <source>
        <dbReference type="ARBA" id="ARBA00022448"/>
    </source>
</evidence>
<dbReference type="InterPro" id="IPR044492">
    <property type="entry name" value="P_typ_ATPase_HD_dom"/>
</dbReference>
<feature type="domain" description="P-type ATPase A" evidence="15">
    <location>
        <begin position="246"/>
        <end position="346"/>
    </location>
</feature>
<dbReference type="GO" id="GO:0005524">
    <property type="term" value="F:ATP binding"/>
    <property type="evidence" value="ECO:0007669"/>
    <property type="project" value="UniProtKB-UniRule"/>
</dbReference>